<reference evidence="2" key="1">
    <citation type="submission" date="2023-07" db="EMBL/GenBank/DDBJ databases">
        <authorList>
            <consortium name="AG Swart"/>
            <person name="Singh M."/>
            <person name="Singh A."/>
            <person name="Seah K."/>
            <person name="Emmerich C."/>
        </authorList>
    </citation>
    <scope>NUCLEOTIDE SEQUENCE</scope>
    <source>
        <strain evidence="2">DP1</strain>
    </source>
</reference>
<comment type="caution">
    <text evidence="2">The sequence shown here is derived from an EMBL/GenBank/DDBJ whole genome shotgun (WGS) entry which is preliminary data.</text>
</comment>
<organism evidence="2 3">
    <name type="scientific">Euplotes crassus</name>
    <dbReference type="NCBI Taxonomy" id="5936"/>
    <lineage>
        <taxon>Eukaryota</taxon>
        <taxon>Sar</taxon>
        <taxon>Alveolata</taxon>
        <taxon>Ciliophora</taxon>
        <taxon>Intramacronucleata</taxon>
        <taxon>Spirotrichea</taxon>
        <taxon>Hypotrichia</taxon>
        <taxon>Euplotida</taxon>
        <taxon>Euplotidae</taxon>
        <taxon>Moneuplotes</taxon>
    </lineage>
</organism>
<feature type="compositionally biased region" description="Basic and acidic residues" evidence="1">
    <location>
        <begin position="48"/>
        <end position="69"/>
    </location>
</feature>
<feature type="region of interest" description="Disordered" evidence="1">
    <location>
        <begin position="24"/>
        <end position="116"/>
    </location>
</feature>
<feature type="compositionally biased region" description="Low complexity" evidence="1">
    <location>
        <begin position="79"/>
        <end position="90"/>
    </location>
</feature>
<name>A0AAD1XWE6_EUPCR</name>
<proteinExistence type="predicted"/>
<feature type="compositionally biased region" description="Basic and acidic residues" evidence="1">
    <location>
        <begin position="105"/>
        <end position="116"/>
    </location>
</feature>
<dbReference type="EMBL" id="CAMPGE010022259">
    <property type="protein sequence ID" value="CAI2380310.1"/>
    <property type="molecule type" value="Genomic_DNA"/>
</dbReference>
<keyword evidence="3" id="KW-1185">Reference proteome</keyword>
<dbReference type="AlphaFoldDB" id="A0AAD1XWE6"/>
<gene>
    <name evidence="2" type="ORF">ECRASSUSDP1_LOCUS21744</name>
</gene>
<accession>A0AAD1XWE6</accession>
<evidence type="ECO:0000313" key="3">
    <source>
        <dbReference type="Proteomes" id="UP001295684"/>
    </source>
</evidence>
<evidence type="ECO:0000256" key="1">
    <source>
        <dbReference type="SAM" id="MobiDB-lite"/>
    </source>
</evidence>
<evidence type="ECO:0000313" key="2">
    <source>
        <dbReference type="EMBL" id="CAI2380310.1"/>
    </source>
</evidence>
<protein>
    <submittedName>
        <fullName evidence="2">Uncharacterized protein</fullName>
    </submittedName>
</protein>
<sequence length="811" mass="92986">MRTSGEEAPLYFKVYKKQATLAKNSKCPNKKIERNKTMTDSPNYSSFDARKPNTEVRVKTKQRLVHDSPKSGVYKRKLNSNLKNTTSSSQKTKRKPIKRSCPASKETRSSVKEELKQKSTITKSTLKKAFKSRSTQRVVYADKIHHMKVFKHAPVSSSRPAEIPRIVIDATQRPSNRTIRRKKKDKRDHKKIPTIFMDLDIEAEESFVPRTKAGEAKEVILIDMKPQEEAKSHIKNSKSINEGDIKHFKPKMAQLCTNFYLNDIFPQKCSPGSFCAILQSHCFLDSTESELLKDYFFKNEDSIPIAILVNKVEIFADTTSQPRQDVLEDVILSLRMIDEANFTKLTQNLKDLAKCKIISPLEIIQISKMVEDEIDSVKIATYLCERSNNVSVISPDCLTEFVKKIEGGDGSNLIPIPNSFVKLGKSISTKISTKISGDLGPSIEEISKRGERLLIKLADYLYDNELSLLKIIHDRMFSKTIDGREYQLIKQETLYQRLEFLNLTSQDRFCIEQIVKPLIRDLIDVESLAFYMKNIGIEEKIPKPTKAMDYSVLKGPSIRIFNKILKYMKGNNFSTVDDLIEGENLTEIYEVVSRDKVHQISVIPVIKFRDFLREIGIVPFGEDLDEDFTDFLAINEDFDNLLMVKKLSKSLKDVAKYEYFSYFGTDKRYEGMMKANRKSSKHFRSLSRPGSDKSLSSSLSLKSIIEETPKVRNIQGAIKGELKNLEEFTLGRLSTKCKNNGTFSRGACNCYECKQNTKKNGIKTTKPDDEESSFKSVDLSDLDDEGEYKRTMMKKKFGLMPSYRKWRMMTE</sequence>
<dbReference type="Proteomes" id="UP001295684">
    <property type="component" value="Unassembled WGS sequence"/>
</dbReference>